<dbReference type="AlphaFoldDB" id="A0A1S2VNK2"/>
<name>A0A1S2VNK2_9BACT</name>
<feature type="signal peptide" evidence="1">
    <location>
        <begin position="1"/>
        <end position="20"/>
    </location>
</feature>
<proteinExistence type="predicted"/>
<evidence type="ECO:0000313" key="2">
    <source>
        <dbReference type="EMBL" id="OIN60339.1"/>
    </source>
</evidence>
<comment type="caution">
    <text evidence="2">The sequence shown here is derived from an EMBL/GenBank/DDBJ whole genome shotgun (WGS) entry which is preliminary data.</text>
</comment>
<accession>A0A1S2VNK2</accession>
<organism evidence="2 3">
    <name type="scientific">Arsenicibacter rosenii</name>
    <dbReference type="NCBI Taxonomy" id="1750698"/>
    <lineage>
        <taxon>Bacteria</taxon>
        <taxon>Pseudomonadati</taxon>
        <taxon>Bacteroidota</taxon>
        <taxon>Cytophagia</taxon>
        <taxon>Cytophagales</taxon>
        <taxon>Spirosomataceae</taxon>
        <taxon>Arsenicibacter</taxon>
    </lineage>
</organism>
<gene>
    <name evidence="2" type="ORF">BLX24_05800</name>
</gene>
<reference evidence="2 3" key="1">
    <citation type="submission" date="2016-10" db="EMBL/GenBank/DDBJ databases">
        <title>Arsenicibacter rosenii gen. nov., sp. nov., an efficient arsenic-methylating bacterium isolated from an arsenic-contaminated paddy soil.</title>
        <authorList>
            <person name="Huang K."/>
        </authorList>
    </citation>
    <scope>NUCLEOTIDE SEQUENCE [LARGE SCALE GENOMIC DNA]</scope>
    <source>
        <strain evidence="2 3">SM-1</strain>
    </source>
</reference>
<dbReference type="Proteomes" id="UP000181790">
    <property type="component" value="Unassembled WGS sequence"/>
</dbReference>
<keyword evidence="1" id="KW-0732">Signal</keyword>
<dbReference type="RefSeq" id="WP_071502133.1">
    <property type="nucleotide sequence ID" value="NZ_MORL01000002.1"/>
</dbReference>
<feature type="chain" id="PRO_5010373292" description="Beta-lactamase-inhibitor-like PepSY-like domain-containing protein" evidence="1">
    <location>
        <begin position="21"/>
        <end position="184"/>
    </location>
</feature>
<evidence type="ECO:0000256" key="1">
    <source>
        <dbReference type="SAM" id="SignalP"/>
    </source>
</evidence>
<dbReference type="OrthoDB" id="954776at2"/>
<evidence type="ECO:0008006" key="4">
    <source>
        <dbReference type="Google" id="ProtNLM"/>
    </source>
</evidence>
<protein>
    <recommendedName>
        <fullName evidence="4">Beta-lactamase-inhibitor-like PepSY-like domain-containing protein</fullName>
    </recommendedName>
</protein>
<evidence type="ECO:0000313" key="3">
    <source>
        <dbReference type="Proteomes" id="UP000181790"/>
    </source>
</evidence>
<keyword evidence="3" id="KW-1185">Reference proteome</keyword>
<sequence>MKTLTITIAFSFFNIISLLAQQCHQINITNPKEQQIILDFIHECIRDHHFIGDKGVVTVKRFINEDKQPAWVIRAELDDKYRDNPPKEWALLGEDIILFYDGKSQFDIEKTAPTPDMLKCLEEAIGDRLYIRPLKTQRWIEMVKQDGSKEQVKVNRGRIIGGGPNNSKIIHFDADGKVRILKSV</sequence>
<dbReference type="EMBL" id="MORL01000002">
    <property type="protein sequence ID" value="OIN60339.1"/>
    <property type="molecule type" value="Genomic_DNA"/>
</dbReference>